<proteinExistence type="predicted"/>
<evidence type="ECO:0000313" key="1">
    <source>
        <dbReference type="EMBL" id="MEE6147533.1"/>
    </source>
</evidence>
<protein>
    <submittedName>
        <fullName evidence="1">Alkaline phosphatase family protein</fullName>
    </submittedName>
</protein>
<dbReference type="Proteomes" id="UP001332931">
    <property type="component" value="Unassembled WGS sequence"/>
</dbReference>
<dbReference type="InterPro" id="IPR002591">
    <property type="entry name" value="Phosphodiest/P_Trfase"/>
</dbReference>
<name>A0ABU7RAB4_9ACTN</name>
<reference evidence="1 2" key="1">
    <citation type="submission" date="2024-01" db="EMBL/GenBank/DDBJ databases">
        <title>Description of Olsenella sp. nov., isolated from pig feces.</title>
        <authorList>
            <person name="Chang Y.-H."/>
        </authorList>
    </citation>
    <scope>NUCLEOTIDE SEQUENCE [LARGE SCALE GENOMIC DNA]</scope>
    <source>
        <strain evidence="1 2">YH-ols2223</strain>
    </source>
</reference>
<sequence length="440" mass="48214">MHRLFVMSVDALFTSNLTDVRRLPGFSQVLERAAMFEDVYAVYPTLTYVCHASIMTGCWPDRHGVPHNQLLDPATGDRVWYWDYGSLRAPTIFDWAKRAGRTCASVGWPVTAAADAIDVNVPEVWVCDPQMMRDELLPQALDEVYRRGCSPAGFSLYERHKDLLVNNATPYLDEFDVACCEEVIEGCRPDVLLTHQAHLDHVRHSCGVDSPQVQDALRFHDSLVQRCIESMRRAGTLDDTVFVILGDHGHLRVDYKICPNVLLARAGLIDLDAGGVPGSWRAYVQSAGVSAQLFARDGRALEEARAALAPLVEDGLVTSVLTREEARRLYHAGGDFALMMEAAPNHAFGADCTGELVCASGSEDYRYAVSTHGHLPSRGPRPPFVVAGPGVEPGRYVGARLVDEAPTLMRLAGIPYDEAALDGTDLFGPGSPAVRVPDWA</sequence>
<accession>A0ABU7RAB4</accession>
<organism evidence="1 2">
    <name type="scientific">Olsenella absiana</name>
    <dbReference type="NCBI Taxonomy" id="3115222"/>
    <lineage>
        <taxon>Bacteria</taxon>
        <taxon>Bacillati</taxon>
        <taxon>Actinomycetota</taxon>
        <taxon>Coriobacteriia</taxon>
        <taxon>Coriobacteriales</taxon>
        <taxon>Atopobiaceae</taxon>
        <taxon>Olsenella</taxon>
    </lineage>
</organism>
<dbReference type="RefSeq" id="WP_330958301.1">
    <property type="nucleotide sequence ID" value="NZ_JAZGJQ010000005.1"/>
</dbReference>
<dbReference type="InterPro" id="IPR017850">
    <property type="entry name" value="Alkaline_phosphatase_core_sf"/>
</dbReference>
<dbReference type="Gene3D" id="3.40.720.10">
    <property type="entry name" value="Alkaline Phosphatase, subunit A"/>
    <property type="match status" value="2"/>
</dbReference>
<dbReference type="PANTHER" id="PTHR10151">
    <property type="entry name" value="ECTONUCLEOTIDE PYROPHOSPHATASE/PHOSPHODIESTERASE"/>
    <property type="match status" value="1"/>
</dbReference>
<gene>
    <name evidence="1" type="ORF">VXJ25_05965</name>
</gene>
<comment type="caution">
    <text evidence="1">The sequence shown here is derived from an EMBL/GenBank/DDBJ whole genome shotgun (WGS) entry which is preliminary data.</text>
</comment>
<dbReference type="EMBL" id="JAZGJQ010000005">
    <property type="protein sequence ID" value="MEE6147533.1"/>
    <property type="molecule type" value="Genomic_DNA"/>
</dbReference>
<evidence type="ECO:0000313" key="2">
    <source>
        <dbReference type="Proteomes" id="UP001332931"/>
    </source>
</evidence>
<dbReference type="PANTHER" id="PTHR10151:SF120">
    <property type="entry name" value="BIS(5'-ADENOSYL)-TRIPHOSPHATASE"/>
    <property type="match status" value="1"/>
</dbReference>
<dbReference type="CDD" id="cd16018">
    <property type="entry name" value="Enpp"/>
    <property type="match status" value="1"/>
</dbReference>
<dbReference type="SUPFAM" id="SSF53649">
    <property type="entry name" value="Alkaline phosphatase-like"/>
    <property type="match status" value="1"/>
</dbReference>
<keyword evidence="2" id="KW-1185">Reference proteome</keyword>
<dbReference type="Pfam" id="PF01663">
    <property type="entry name" value="Phosphodiest"/>
    <property type="match status" value="1"/>
</dbReference>